<sequence length="744" mass="85125">MTSIIKLHAISGAMDESPPCYLLQVDDFRILLDCGWNENFDQEFMKELRRFVHQIDAVLLSYPDPLHLGALPYLVGKCGLNCPIYATIPVYKMGQMFMYDLYQSRHNMEEFELFTLDDVDAAFDKIIQLKYNQSIPMKGKGYGLTITPLPAGHMIGGTIWKIVKVGEEDIVYAVDFNHKKERHLNGCELERLQRPSLLITDAFNATYQQARRRARDEKLMTNILQTLRNNGNVLVTVDTAGRVLELAHMLDQLWRNKDSGLLAYSLALLNNVSYNVVEFAKSQIEWMSDKLMRTFEGARNNPFQFKHLQLCHSIAELSRVPSPKVVLASTPDMECGFSRELFLQWSSNPHNSIIITNRTSPGTLARQLIENGGKLALNLEIRRRVRLEGSELEEYQRKERENKEKSQEKNEDVDMSDESEDELDSLSAVAKGKHDLLIKTETKVQTGFFKSNKKQYPMFPFFEEKVKFDEYGEIVRPEDYKMIDSNPEAEDNKENVELKEEEIATDITELPTKCISVMKTVRVVAQVQYIDFEGRSDGESLQKILGQLRPRRLILVRGTPESTHAMLNHCRQWGGARVFAPSRGEVVDATTETHIYQVRLTDALVSALELKKGKDAELAWLDAQIVVRDMSKDAKPIIMGVNDNEKEEEKDKMEIDQIYTLEPLPLNQVAGHQTAFINELKLSDFKQVLNKNSIPSEFSGGVLWCCNGSIAVRRHEAGRVILEGCLSDDYYRVRDLLYEQYAIV</sequence>
<keyword evidence="10" id="KW-1185">Reference proteome</keyword>
<feature type="compositionally biased region" description="Acidic residues" evidence="7">
    <location>
        <begin position="413"/>
        <end position="424"/>
    </location>
</feature>
<dbReference type="InterPro" id="IPR022712">
    <property type="entry name" value="Beta_Casp"/>
</dbReference>
<dbReference type="FunCoup" id="A0A6L2PJC7">
    <property type="interactions" value="2041"/>
</dbReference>
<dbReference type="OrthoDB" id="64353at2759"/>
<dbReference type="Pfam" id="PF13299">
    <property type="entry name" value="CPSF100_C"/>
    <property type="match status" value="1"/>
</dbReference>
<dbReference type="GO" id="GO:0005847">
    <property type="term" value="C:mRNA cleavage and polyadenylation specificity factor complex"/>
    <property type="evidence" value="ECO:0007669"/>
    <property type="project" value="InterPro"/>
</dbReference>
<gene>
    <name evidence="9" type="ORF">Cfor_12762</name>
</gene>
<dbReference type="EMBL" id="BLKM01011269">
    <property type="protein sequence ID" value="GFG32653.1"/>
    <property type="molecule type" value="Genomic_DNA"/>
</dbReference>
<dbReference type="SUPFAM" id="SSF56281">
    <property type="entry name" value="Metallo-hydrolase/oxidoreductase"/>
    <property type="match status" value="1"/>
</dbReference>
<dbReference type="PANTHER" id="PTHR45922">
    <property type="entry name" value="CLEAVAGE AND POLYADENYLATION SPECIFICITY FACTOR SUBUNIT 2"/>
    <property type="match status" value="1"/>
</dbReference>
<dbReference type="AlphaFoldDB" id="A0A6L2PJC7"/>
<dbReference type="CDD" id="cd16293">
    <property type="entry name" value="CPSF2-like_MBL-fold"/>
    <property type="match status" value="1"/>
</dbReference>
<evidence type="ECO:0000313" key="10">
    <source>
        <dbReference type="Proteomes" id="UP000502823"/>
    </source>
</evidence>
<feature type="region of interest" description="Disordered" evidence="7">
    <location>
        <begin position="393"/>
        <end position="425"/>
    </location>
</feature>
<feature type="domain" description="Beta-Casp" evidence="8">
    <location>
        <begin position="243"/>
        <end position="368"/>
    </location>
</feature>
<evidence type="ECO:0000256" key="3">
    <source>
        <dbReference type="ARBA" id="ARBA00022664"/>
    </source>
</evidence>
<dbReference type="InterPro" id="IPR011108">
    <property type="entry name" value="RMMBL"/>
</dbReference>
<evidence type="ECO:0000313" key="9">
    <source>
        <dbReference type="EMBL" id="GFG32653.1"/>
    </source>
</evidence>
<dbReference type="InterPro" id="IPR027075">
    <property type="entry name" value="CPSF2"/>
</dbReference>
<comment type="subcellular location">
    <subcellularLocation>
        <location evidence="1 6">Nucleus</location>
    </subcellularLocation>
</comment>
<keyword evidence="5 6" id="KW-0539">Nucleus</keyword>
<dbReference type="Pfam" id="PF16661">
    <property type="entry name" value="Lactamase_B_6"/>
    <property type="match status" value="1"/>
</dbReference>
<name>A0A6L2PJC7_COPFO</name>
<comment type="similarity">
    <text evidence="2 6">Belongs to the metallo-beta-lactamase superfamily. RNA-metabolizing metallo-beta-lactamase-like family. CPSF2/YSH1 subfamily.</text>
</comment>
<organism evidence="9 10">
    <name type="scientific">Coptotermes formosanus</name>
    <name type="common">Formosan subterranean termite</name>
    <dbReference type="NCBI Taxonomy" id="36987"/>
    <lineage>
        <taxon>Eukaryota</taxon>
        <taxon>Metazoa</taxon>
        <taxon>Ecdysozoa</taxon>
        <taxon>Arthropoda</taxon>
        <taxon>Hexapoda</taxon>
        <taxon>Insecta</taxon>
        <taxon>Pterygota</taxon>
        <taxon>Neoptera</taxon>
        <taxon>Polyneoptera</taxon>
        <taxon>Dictyoptera</taxon>
        <taxon>Blattodea</taxon>
        <taxon>Blattoidea</taxon>
        <taxon>Termitoidae</taxon>
        <taxon>Rhinotermitidae</taxon>
        <taxon>Coptotermes</taxon>
    </lineage>
</organism>
<dbReference type="GO" id="GO:0003723">
    <property type="term" value="F:RNA binding"/>
    <property type="evidence" value="ECO:0007669"/>
    <property type="project" value="UniProtKB-KW"/>
</dbReference>
<reference evidence="10" key="1">
    <citation type="submission" date="2020-01" db="EMBL/GenBank/DDBJ databases">
        <title>Draft genome sequence of the Termite Coptotermes fromosanus.</title>
        <authorList>
            <person name="Itakura S."/>
            <person name="Yosikawa Y."/>
            <person name="Umezawa K."/>
        </authorList>
    </citation>
    <scope>NUCLEOTIDE SEQUENCE [LARGE SCALE GENOMIC DNA]</scope>
</reference>
<dbReference type="InterPro" id="IPR001279">
    <property type="entry name" value="Metallo-B-lactamas"/>
</dbReference>
<evidence type="ECO:0000256" key="6">
    <source>
        <dbReference type="RuleBase" id="RU365006"/>
    </source>
</evidence>
<protein>
    <recommendedName>
        <fullName evidence="6">Cleavage and polyadenylation specificity factor subunit 2</fullName>
    </recommendedName>
    <alternativeName>
        <fullName evidence="6">Cleavage and polyadenylation specificity factor 100 kDa subunit</fullName>
    </alternativeName>
</protein>
<dbReference type="GO" id="GO:0006398">
    <property type="term" value="P:mRNA 3'-end processing by stem-loop binding and cleavage"/>
    <property type="evidence" value="ECO:0007669"/>
    <property type="project" value="InterPro"/>
</dbReference>
<accession>A0A6L2PJC7</accession>
<comment type="caution">
    <text evidence="9">The sequence shown here is derived from an EMBL/GenBank/DDBJ whole genome shotgun (WGS) entry which is preliminary data.</text>
</comment>
<dbReference type="FunFam" id="3.60.15.10:FF:000008">
    <property type="entry name" value="Cleavage and polyadenylation specificity factor subunit 2"/>
    <property type="match status" value="1"/>
</dbReference>
<feature type="compositionally biased region" description="Basic and acidic residues" evidence="7">
    <location>
        <begin position="393"/>
        <end position="412"/>
    </location>
</feature>
<dbReference type="InterPro" id="IPR025069">
    <property type="entry name" value="Cpsf2_C"/>
</dbReference>
<dbReference type="InterPro" id="IPR035639">
    <property type="entry name" value="CPSF2_MBL"/>
</dbReference>
<dbReference type="InParanoid" id="A0A6L2PJC7"/>
<evidence type="ECO:0000256" key="2">
    <source>
        <dbReference type="ARBA" id="ARBA00010624"/>
    </source>
</evidence>
<dbReference type="InterPro" id="IPR036866">
    <property type="entry name" value="RibonucZ/Hydroxyglut_hydro"/>
</dbReference>
<evidence type="ECO:0000256" key="4">
    <source>
        <dbReference type="ARBA" id="ARBA00022884"/>
    </source>
</evidence>
<keyword evidence="4 6" id="KW-0694">RNA-binding</keyword>
<proteinExistence type="inferred from homology"/>
<dbReference type="Proteomes" id="UP000502823">
    <property type="component" value="Unassembled WGS sequence"/>
</dbReference>
<dbReference type="Pfam" id="PF07521">
    <property type="entry name" value="RMMBL"/>
    <property type="match status" value="1"/>
</dbReference>
<evidence type="ECO:0000256" key="5">
    <source>
        <dbReference type="ARBA" id="ARBA00023242"/>
    </source>
</evidence>
<dbReference type="PANTHER" id="PTHR45922:SF1">
    <property type="entry name" value="CLEAVAGE AND POLYADENYLATION SPECIFICITY FACTOR SUBUNIT 2"/>
    <property type="match status" value="1"/>
</dbReference>
<evidence type="ECO:0000256" key="7">
    <source>
        <dbReference type="SAM" id="MobiDB-lite"/>
    </source>
</evidence>
<evidence type="ECO:0000259" key="8">
    <source>
        <dbReference type="SMART" id="SM01027"/>
    </source>
</evidence>
<dbReference type="Pfam" id="PF10996">
    <property type="entry name" value="Beta-Casp"/>
    <property type="match status" value="1"/>
</dbReference>
<dbReference type="Gene3D" id="3.60.15.10">
    <property type="entry name" value="Ribonuclease Z/Hydroxyacylglutathione hydrolase-like"/>
    <property type="match status" value="1"/>
</dbReference>
<dbReference type="SMART" id="SM01027">
    <property type="entry name" value="Beta-Casp"/>
    <property type="match status" value="1"/>
</dbReference>
<evidence type="ECO:0000256" key="1">
    <source>
        <dbReference type="ARBA" id="ARBA00004123"/>
    </source>
</evidence>
<keyword evidence="3 6" id="KW-0507">mRNA processing</keyword>